<evidence type="ECO:0008006" key="5">
    <source>
        <dbReference type="Google" id="ProtNLM"/>
    </source>
</evidence>
<dbReference type="EMBL" id="QTTT01000001">
    <property type="protein sequence ID" value="REE97083.1"/>
    <property type="molecule type" value="Genomic_DNA"/>
</dbReference>
<gene>
    <name evidence="3" type="ORF">DFJ69_2539</name>
</gene>
<feature type="compositionally biased region" description="Polar residues" evidence="1">
    <location>
        <begin position="369"/>
        <end position="396"/>
    </location>
</feature>
<dbReference type="Gene3D" id="2.60.40.10">
    <property type="entry name" value="Immunoglobulins"/>
    <property type="match status" value="1"/>
</dbReference>
<dbReference type="GO" id="GO:0005975">
    <property type="term" value="P:carbohydrate metabolic process"/>
    <property type="evidence" value="ECO:0007669"/>
    <property type="project" value="UniProtKB-ARBA"/>
</dbReference>
<sequence>MARMRRLGALLIATPLATGITLVATPTTAHAASGEITSPANGAVITSGSQLTANATYKQVLLGGVQLRVSTPGGGDQLLASGGLLRGTVSGSFGIRKNGRYTVRLVRRSQTYDTNTVTVRIPPARPSGVSAKVSGRTLSVTWNLGPEADLSGYSVSASGLGSKSGSPGSLCSGSTCSSKFTLGKDDTGSSTVSIRSLRPDGTGGSVSSGAASDSVNLPDAPSGGGDGGGDNGGSGGGGNDGDNGALTPRDRDGQGGGTPLTPFNHDSPITLPSVQPDGATPGFAYPAPVVAEEDLGGAGPALADLQWGKSVALALVLLIVAAHLGTWTRRMRVAQTAVNSRGMAARIAMSGTGRTRVTRTRERIARAQSFAQLKSPATTPQAGTATRPSGPGTSSAAAPGPQSRSSTSPRSSAKPSFPGPAQRRSNGTEGSQRPHPKDRHTPARPQPRAD</sequence>
<feature type="compositionally biased region" description="Gly residues" evidence="1">
    <location>
        <begin position="222"/>
        <end position="241"/>
    </location>
</feature>
<organism evidence="3 4">
    <name type="scientific">Thermomonospora umbrina</name>
    <dbReference type="NCBI Taxonomy" id="111806"/>
    <lineage>
        <taxon>Bacteria</taxon>
        <taxon>Bacillati</taxon>
        <taxon>Actinomycetota</taxon>
        <taxon>Actinomycetes</taxon>
        <taxon>Streptosporangiales</taxon>
        <taxon>Thermomonosporaceae</taxon>
        <taxon>Thermomonospora</taxon>
    </lineage>
</organism>
<evidence type="ECO:0000256" key="1">
    <source>
        <dbReference type="SAM" id="MobiDB-lite"/>
    </source>
</evidence>
<keyword evidence="4" id="KW-1185">Reference proteome</keyword>
<evidence type="ECO:0000313" key="4">
    <source>
        <dbReference type="Proteomes" id="UP000256661"/>
    </source>
</evidence>
<feature type="region of interest" description="Disordered" evidence="1">
    <location>
        <begin position="181"/>
        <end position="280"/>
    </location>
</feature>
<feature type="compositionally biased region" description="Low complexity" evidence="1">
    <location>
        <begin position="399"/>
        <end position="416"/>
    </location>
</feature>
<reference evidence="3 4" key="1">
    <citation type="submission" date="2018-08" db="EMBL/GenBank/DDBJ databases">
        <title>Sequencing the genomes of 1000 actinobacteria strains.</title>
        <authorList>
            <person name="Klenk H.-P."/>
        </authorList>
    </citation>
    <scope>NUCLEOTIDE SEQUENCE [LARGE SCALE GENOMIC DNA]</scope>
    <source>
        <strain evidence="3 4">DSM 43927</strain>
    </source>
</reference>
<keyword evidence="2" id="KW-0732">Signal</keyword>
<proteinExistence type="predicted"/>
<feature type="signal peptide" evidence="2">
    <location>
        <begin position="1"/>
        <end position="31"/>
    </location>
</feature>
<dbReference type="AlphaFoldDB" id="A0A3D9SSV8"/>
<evidence type="ECO:0000313" key="3">
    <source>
        <dbReference type="EMBL" id="REE97083.1"/>
    </source>
</evidence>
<name>A0A3D9SSV8_9ACTN</name>
<evidence type="ECO:0000256" key="2">
    <source>
        <dbReference type="SAM" id="SignalP"/>
    </source>
</evidence>
<dbReference type="InterPro" id="IPR013783">
    <property type="entry name" value="Ig-like_fold"/>
</dbReference>
<protein>
    <recommendedName>
        <fullName evidence="5">Fibronectin type-III domain-containing protein</fullName>
    </recommendedName>
</protein>
<accession>A0A3D9SSV8</accession>
<feature type="chain" id="PRO_5017695639" description="Fibronectin type-III domain-containing protein" evidence="2">
    <location>
        <begin position="32"/>
        <end position="450"/>
    </location>
</feature>
<dbReference type="Proteomes" id="UP000256661">
    <property type="component" value="Unassembled WGS sequence"/>
</dbReference>
<feature type="region of interest" description="Disordered" evidence="1">
    <location>
        <begin position="369"/>
        <end position="450"/>
    </location>
</feature>
<comment type="caution">
    <text evidence="3">The sequence shown here is derived from an EMBL/GenBank/DDBJ whole genome shotgun (WGS) entry which is preliminary data.</text>
</comment>